<dbReference type="AlphaFoldDB" id="B4R8U0"/>
<dbReference type="EMBL" id="CP000747">
    <property type="protein sequence ID" value="ACG79305.1"/>
    <property type="molecule type" value="Genomic_DNA"/>
</dbReference>
<feature type="region of interest" description="Disordered" evidence="1">
    <location>
        <begin position="138"/>
        <end position="188"/>
    </location>
</feature>
<dbReference type="Proteomes" id="UP000001868">
    <property type="component" value="Chromosome"/>
</dbReference>
<reference evidence="2 3" key="1">
    <citation type="journal article" date="2008" name="BMC Genomics">
        <title>Complete genome of Phenylobacterium zucineum - a novel facultative intracellular bacterium isolated from human erythroleukemia cell line K562.</title>
        <authorList>
            <person name="Luo Y."/>
            <person name="Xu X."/>
            <person name="Ding Z."/>
            <person name="Liu Z."/>
            <person name="Zhang B."/>
            <person name="Yan Z."/>
            <person name="Sun J."/>
            <person name="Hu S."/>
            <person name="Hu X."/>
        </authorList>
    </citation>
    <scope>NUCLEOTIDE SEQUENCE [LARGE SCALE GENOMIC DNA]</scope>
    <source>
        <strain evidence="2 3">HLK1</strain>
    </source>
</reference>
<sequence>MDEVVALAAQQQVVAAVAEDRIGAEVAQSDVVVLAAAHDVVALAAVEGVRPFAAVDEVVADVAVQVVGLGPAPELVGAFAAEDGVAAGVAEQAVVPVLRADHIVPAAAVQLVVAFAQDHVLGGVVGEDDLRALAAHQARQPLDESHGDALQLDGDGELGEHGAGRVDGHDRRPSVGPALDHQRPGGRIVSREHGLELEDHGGGRGVRAGDPVEAAGNAGVVELLGERGVGPQRRKDLPGRLAVDRAGGLQADVLGDLAGHPAQIVERGFDRGVAGDGGGALCRNLHRLVRLPVGAGVGAHLHRHPVDVLDDGRRGRGRRRRLRIGRGRRDLERDVLAMALGAARAGVSAVVQLDPQDDLARHPAGRGVGDPAAREEAVEVGERAGQGERRGGPAHRDAAARGRGQGARGNGDGGGHRAGVGVDVGQHDPRERLARPGGDGDRLRRSHLGRVVHRRDVQGDRAVGRPGPGGVLDVRGDGDGAGLVLGGAVGDSGEGGVHVGDRAGDAPGLGRRIEGRGGRAVGPGRELAGAGQDERSGDGLAQVGVGDHDVPEGGGSLVLVQADGLGEVGRGRRHRRAPAGKTASVAARGINLQQSSLGDNSHNGALWSPDKPGAP</sequence>
<feature type="compositionally biased region" description="Gly residues" evidence="1">
    <location>
        <begin position="403"/>
        <end position="418"/>
    </location>
</feature>
<evidence type="ECO:0000256" key="1">
    <source>
        <dbReference type="SAM" id="MobiDB-lite"/>
    </source>
</evidence>
<proteinExistence type="predicted"/>
<feature type="region of interest" description="Disordered" evidence="1">
    <location>
        <begin position="494"/>
        <end position="615"/>
    </location>
</feature>
<name>B4R8U0_PHEZH</name>
<feature type="compositionally biased region" description="Polar residues" evidence="1">
    <location>
        <begin position="591"/>
        <end position="603"/>
    </location>
</feature>
<evidence type="ECO:0000313" key="3">
    <source>
        <dbReference type="Proteomes" id="UP000001868"/>
    </source>
</evidence>
<gene>
    <name evidence="2" type="ordered locus">PHZ_c2896</name>
</gene>
<protein>
    <submittedName>
        <fullName evidence="2">Uncharacterized protein</fullName>
    </submittedName>
</protein>
<dbReference type="KEGG" id="pzu:PHZ_c2896"/>
<dbReference type="HOGENOM" id="CLU_444007_0_0_5"/>
<accession>B4R8U0</accession>
<evidence type="ECO:0000313" key="2">
    <source>
        <dbReference type="EMBL" id="ACG79305.1"/>
    </source>
</evidence>
<feature type="compositionally biased region" description="Basic and acidic residues" evidence="1">
    <location>
        <begin position="372"/>
        <end position="400"/>
    </location>
</feature>
<keyword evidence="3" id="KW-1185">Reference proteome</keyword>
<feature type="compositionally biased region" description="Basic and acidic residues" evidence="1">
    <location>
        <begin position="158"/>
        <end position="173"/>
    </location>
</feature>
<feature type="region of interest" description="Disordered" evidence="1">
    <location>
        <begin position="359"/>
        <end position="448"/>
    </location>
</feature>
<feature type="compositionally biased region" description="Basic and acidic residues" evidence="1">
    <location>
        <begin position="425"/>
        <end position="443"/>
    </location>
</feature>
<organism evidence="2 3">
    <name type="scientific">Phenylobacterium zucineum (strain HLK1)</name>
    <dbReference type="NCBI Taxonomy" id="450851"/>
    <lineage>
        <taxon>Bacteria</taxon>
        <taxon>Pseudomonadati</taxon>
        <taxon>Pseudomonadota</taxon>
        <taxon>Alphaproteobacteria</taxon>
        <taxon>Caulobacterales</taxon>
        <taxon>Caulobacteraceae</taxon>
        <taxon>Phenylobacterium</taxon>
    </lineage>
</organism>